<dbReference type="GO" id="GO:0005737">
    <property type="term" value="C:cytoplasm"/>
    <property type="evidence" value="ECO:0007669"/>
    <property type="project" value="TreeGrafter"/>
</dbReference>
<dbReference type="PROSITE" id="PS51733">
    <property type="entry name" value="BPL_LPL_CATALYTIC"/>
    <property type="match status" value="1"/>
</dbReference>
<name>A0A1G8DRT8_9FLAO</name>
<dbReference type="AlphaFoldDB" id="A0A1G8DRT8"/>
<evidence type="ECO:0000313" key="4">
    <source>
        <dbReference type="Proteomes" id="UP000243588"/>
    </source>
</evidence>
<dbReference type="Gene3D" id="3.30.930.10">
    <property type="entry name" value="Bira Bifunctional Protein, Domain 2"/>
    <property type="match status" value="1"/>
</dbReference>
<dbReference type="InterPro" id="IPR004408">
    <property type="entry name" value="Biotin_CoA_COase_ligase"/>
</dbReference>
<protein>
    <submittedName>
        <fullName evidence="3">BirA family transcriptional regulator, biotin operon repressor / biotin-[acetyl-CoA-carboxylase] ligase</fullName>
    </submittedName>
</protein>
<dbReference type="PANTHER" id="PTHR12835">
    <property type="entry name" value="BIOTIN PROTEIN LIGASE"/>
    <property type="match status" value="1"/>
</dbReference>
<dbReference type="SUPFAM" id="SSF55681">
    <property type="entry name" value="Class II aaRS and biotin synthetases"/>
    <property type="match status" value="1"/>
</dbReference>
<gene>
    <name evidence="3" type="ORF">SAMN05421818_10831</name>
</gene>
<reference evidence="4" key="1">
    <citation type="submission" date="2016-10" db="EMBL/GenBank/DDBJ databases">
        <authorList>
            <person name="Varghese N."/>
            <person name="Submissions S."/>
        </authorList>
    </citation>
    <scope>NUCLEOTIDE SEQUENCE [LARGE SCALE GENOMIC DNA]</scope>
    <source>
        <strain evidence="4">DSM 23313</strain>
    </source>
</reference>
<sequence length="243" mass="27608">MNIIKLDAIGSTNTYLKDLLTVSNLENFTVVVAENQFAGKGQRGSTWTSEAGSSLSFSVLMKDILSSPEYVFDLNVMVALSVYQALKKTYNLPFYIKWPNDILSYNKKICGILIENIIKANGETQSIVGIGINVNQESFNDFPQASSLFKLTGTKTDKDVLLNAVLDELKYYSEQYLAKGGDFLWIEYHSHLYRINTPTAFENKEHTRFMGIIKEVTKYGLIRIQLEDDSIQEFGMKEIKMLY</sequence>
<accession>A0A1G8DRT8</accession>
<evidence type="ECO:0000313" key="3">
    <source>
        <dbReference type="EMBL" id="SDH60417.1"/>
    </source>
</evidence>
<dbReference type="EMBL" id="FNDQ01000008">
    <property type="protein sequence ID" value="SDH60417.1"/>
    <property type="molecule type" value="Genomic_DNA"/>
</dbReference>
<dbReference type="CDD" id="cd16442">
    <property type="entry name" value="BPL"/>
    <property type="match status" value="1"/>
</dbReference>
<keyword evidence="1 3" id="KW-0436">Ligase</keyword>
<proteinExistence type="predicted"/>
<evidence type="ECO:0000256" key="1">
    <source>
        <dbReference type="ARBA" id="ARBA00022598"/>
    </source>
</evidence>
<dbReference type="PANTHER" id="PTHR12835:SF5">
    <property type="entry name" value="BIOTIN--PROTEIN LIGASE"/>
    <property type="match status" value="1"/>
</dbReference>
<keyword evidence="4" id="KW-1185">Reference proteome</keyword>
<dbReference type="InterPro" id="IPR004143">
    <property type="entry name" value="BPL_LPL_catalytic"/>
</dbReference>
<dbReference type="NCBIfam" id="TIGR00121">
    <property type="entry name" value="birA_ligase"/>
    <property type="match status" value="1"/>
</dbReference>
<dbReference type="InterPro" id="IPR045864">
    <property type="entry name" value="aa-tRNA-synth_II/BPL/LPL"/>
</dbReference>
<organism evidence="3 4">
    <name type="scientific">Myroides phaeus</name>
    <dbReference type="NCBI Taxonomy" id="702745"/>
    <lineage>
        <taxon>Bacteria</taxon>
        <taxon>Pseudomonadati</taxon>
        <taxon>Bacteroidota</taxon>
        <taxon>Flavobacteriia</taxon>
        <taxon>Flavobacteriales</taxon>
        <taxon>Flavobacteriaceae</taxon>
        <taxon>Myroides</taxon>
    </lineage>
</organism>
<dbReference type="RefSeq" id="WP_090407457.1">
    <property type="nucleotide sequence ID" value="NZ_FNDQ01000008.1"/>
</dbReference>
<dbReference type="GO" id="GO:0004077">
    <property type="term" value="F:biotin--[biotin carboxyl-carrier protein] ligase activity"/>
    <property type="evidence" value="ECO:0007669"/>
    <property type="project" value="InterPro"/>
</dbReference>
<dbReference type="Pfam" id="PF03099">
    <property type="entry name" value="BPL_LplA_LipB"/>
    <property type="match status" value="1"/>
</dbReference>
<evidence type="ECO:0000259" key="2">
    <source>
        <dbReference type="PROSITE" id="PS51733"/>
    </source>
</evidence>
<dbReference type="STRING" id="702745.SAMN05421818_10831"/>
<feature type="domain" description="BPL/LPL catalytic" evidence="2">
    <location>
        <begin position="1"/>
        <end position="177"/>
    </location>
</feature>
<dbReference type="Proteomes" id="UP000243588">
    <property type="component" value="Unassembled WGS sequence"/>
</dbReference>